<protein>
    <submittedName>
        <fullName evidence="1">Omp28-related outer membrane protein</fullName>
    </submittedName>
</protein>
<dbReference type="InterPro" id="IPR026444">
    <property type="entry name" value="Secre_tail"/>
</dbReference>
<proteinExistence type="predicted"/>
<evidence type="ECO:0000313" key="2">
    <source>
        <dbReference type="Proteomes" id="UP000651085"/>
    </source>
</evidence>
<sequence>MHPVLSRWEIPDALFAHPMFTMKFTMKFTIEAFILFATLCCHNPIAAQTSTSDIERVDSLILGNCNIPIVVYENIYNNSLSGGAALYYPKSTMQMYKDCQIKELYIGIANYKSIESLQIFITHRLEEPYDYIQSSTITKNNWNRITLDQPFIPDGKPIYIGYMIKGASTLCYTEAKEDNEEWINQRDNTWEKYVNRYSAALYAIVEGGSKLPKHNIRLKKVKMPYYSLTNTPISFEGKISNLGTETIHSLEYIYQVGTEQYKEELQGLNIKSHTEAPFHISGLKLAEEGNPDLTLSVVNINGYPDQDMTDNSSRTVTLLCRNEFTERKVLLEVFSTERCSSCPSAHYYLSKELEGDQRVIELGHHSGFYDDKFTIPTSVEYEWFYRPDRHHAPAMMLDRNNMWENYPEYYDVETPVIEIKEKVFPTIYANALKAPAFASVHLNVEKNNTYERTINIHVYGTELLPLPPKGNERLFLFLTEDSVFSTSQVGSNKSFYHRHIARKGITGTWGDPISIAEGFSADYSVDIPETWNTDNMNVIAFIGNYDPENRNNCHVYNAETFSLRSLFPTDLHQQITEELQIIREGSFVCIPTGYDKIKLYSMDGQCLLSDSGNKQRISLEKFPKGSYVLYISSRNRQKTFKLNL</sequence>
<organism evidence="1 2">
    <name type="scientific">Jilunia laotingensis</name>
    <dbReference type="NCBI Taxonomy" id="2763675"/>
    <lineage>
        <taxon>Bacteria</taxon>
        <taxon>Pseudomonadati</taxon>
        <taxon>Bacteroidota</taxon>
        <taxon>Bacteroidia</taxon>
        <taxon>Bacteroidales</taxon>
        <taxon>Bacteroidaceae</taxon>
        <taxon>Jilunia</taxon>
    </lineage>
</organism>
<name>A0A926F7T9_9BACT</name>
<reference evidence="1" key="1">
    <citation type="submission" date="2020-08" db="EMBL/GenBank/DDBJ databases">
        <title>Genome public.</title>
        <authorList>
            <person name="Liu C."/>
            <person name="Sun Q."/>
        </authorList>
    </citation>
    <scope>NUCLEOTIDE SEQUENCE</scope>
    <source>
        <strain evidence="1">N12</strain>
    </source>
</reference>
<dbReference type="Gene3D" id="2.60.40.10">
    <property type="entry name" value="Immunoglobulins"/>
    <property type="match status" value="1"/>
</dbReference>
<dbReference type="InterPro" id="IPR013783">
    <property type="entry name" value="Ig-like_fold"/>
</dbReference>
<dbReference type="Proteomes" id="UP000651085">
    <property type="component" value="Unassembled WGS sequence"/>
</dbReference>
<dbReference type="InterPro" id="IPR021615">
    <property type="entry name" value="Omp28"/>
</dbReference>
<dbReference type="NCBIfam" id="TIGR04183">
    <property type="entry name" value="Por_Secre_tail"/>
    <property type="match status" value="1"/>
</dbReference>
<dbReference type="RefSeq" id="WP_262434621.1">
    <property type="nucleotide sequence ID" value="NZ_JACRTF010000001.1"/>
</dbReference>
<keyword evidence="2" id="KW-1185">Reference proteome</keyword>
<accession>A0A926F7T9</accession>
<dbReference type="EMBL" id="JACRTF010000001">
    <property type="protein sequence ID" value="MBC8593494.1"/>
    <property type="molecule type" value="Genomic_DNA"/>
</dbReference>
<dbReference type="Pfam" id="PF11551">
    <property type="entry name" value="Omp28"/>
    <property type="match status" value="1"/>
</dbReference>
<evidence type="ECO:0000313" key="1">
    <source>
        <dbReference type="EMBL" id="MBC8593494.1"/>
    </source>
</evidence>
<dbReference type="AlphaFoldDB" id="A0A926F7T9"/>
<gene>
    <name evidence="1" type="ORF">H8744_09590</name>
</gene>
<comment type="caution">
    <text evidence="1">The sequence shown here is derived from an EMBL/GenBank/DDBJ whole genome shotgun (WGS) entry which is preliminary data.</text>
</comment>